<sequence length="173" mass="18747">MQCPPPARRADPGPGERRAGGGDGRRPVQVRVWAAHGTGQWRPGLMQRWVLHHTRPPRRPRGHHWPGTPRARTSRLAEPLGGGGGTSGTYRPPAAAHATPTPPTQPPGTRDIHDTHTQQTHALQSEGHRALPRPCPCTLQLRGGGEAMGRKRDQPSKQCLALPPCQSLLITLL</sequence>
<proteinExistence type="predicted"/>
<dbReference type="Proteomes" id="UP000324222">
    <property type="component" value="Unassembled WGS sequence"/>
</dbReference>
<name>A0A5B7IXY8_PORTR</name>
<reference evidence="2 3" key="1">
    <citation type="submission" date="2019-05" db="EMBL/GenBank/DDBJ databases">
        <title>Another draft genome of Portunus trituberculatus and its Hox gene families provides insights of decapod evolution.</title>
        <authorList>
            <person name="Jeong J.-H."/>
            <person name="Song I."/>
            <person name="Kim S."/>
            <person name="Choi T."/>
            <person name="Kim D."/>
            <person name="Ryu S."/>
            <person name="Kim W."/>
        </authorList>
    </citation>
    <scope>NUCLEOTIDE SEQUENCE [LARGE SCALE GENOMIC DNA]</scope>
    <source>
        <tissue evidence="2">Muscle</tissue>
    </source>
</reference>
<evidence type="ECO:0000256" key="1">
    <source>
        <dbReference type="SAM" id="MobiDB-lite"/>
    </source>
</evidence>
<feature type="compositionally biased region" description="Basic and acidic residues" evidence="1">
    <location>
        <begin position="8"/>
        <end position="26"/>
    </location>
</feature>
<organism evidence="2 3">
    <name type="scientific">Portunus trituberculatus</name>
    <name type="common">Swimming crab</name>
    <name type="synonym">Neptunus trituberculatus</name>
    <dbReference type="NCBI Taxonomy" id="210409"/>
    <lineage>
        <taxon>Eukaryota</taxon>
        <taxon>Metazoa</taxon>
        <taxon>Ecdysozoa</taxon>
        <taxon>Arthropoda</taxon>
        <taxon>Crustacea</taxon>
        <taxon>Multicrustacea</taxon>
        <taxon>Malacostraca</taxon>
        <taxon>Eumalacostraca</taxon>
        <taxon>Eucarida</taxon>
        <taxon>Decapoda</taxon>
        <taxon>Pleocyemata</taxon>
        <taxon>Brachyura</taxon>
        <taxon>Eubrachyura</taxon>
        <taxon>Portunoidea</taxon>
        <taxon>Portunidae</taxon>
        <taxon>Portuninae</taxon>
        <taxon>Portunus</taxon>
    </lineage>
</organism>
<evidence type="ECO:0000313" key="3">
    <source>
        <dbReference type="Proteomes" id="UP000324222"/>
    </source>
</evidence>
<dbReference type="AlphaFoldDB" id="A0A5B7IXY8"/>
<accession>A0A5B7IXY8</accession>
<keyword evidence="3" id="KW-1185">Reference proteome</keyword>
<gene>
    <name evidence="2" type="ORF">E2C01_082247</name>
</gene>
<comment type="caution">
    <text evidence="2">The sequence shown here is derived from an EMBL/GenBank/DDBJ whole genome shotgun (WGS) entry which is preliminary data.</text>
</comment>
<protein>
    <submittedName>
        <fullName evidence="2">Uncharacterized protein</fullName>
    </submittedName>
</protein>
<feature type="compositionally biased region" description="Low complexity" evidence="1">
    <location>
        <begin position="88"/>
        <end position="99"/>
    </location>
</feature>
<feature type="region of interest" description="Disordered" evidence="1">
    <location>
        <begin position="1"/>
        <end position="28"/>
    </location>
</feature>
<feature type="region of interest" description="Disordered" evidence="1">
    <location>
        <begin position="54"/>
        <end position="131"/>
    </location>
</feature>
<dbReference type="EMBL" id="VSRR010074356">
    <property type="protein sequence ID" value="MPC87385.1"/>
    <property type="molecule type" value="Genomic_DNA"/>
</dbReference>
<feature type="compositionally biased region" description="Basic residues" evidence="1">
    <location>
        <begin position="54"/>
        <end position="64"/>
    </location>
</feature>
<evidence type="ECO:0000313" key="2">
    <source>
        <dbReference type="EMBL" id="MPC87385.1"/>
    </source>
</evidence>